<proteinExistence type="inferred from homology"/>
<dbReference type="GO" id="GO:0016788">
    <property type="term" value="F:hydrolase activity, acting on ester bonds"/>
    <property type="evidence" value="ECO:0007669"/>
    <property type="project" value="InterPro"/>
</dbReference>
<feature type="non-terminal residue" evidence="2">
    <location>
        <position position="102"/>
    </location>
</feature>
<name>A0A8S2S7Q9_9BILA</name>
<evidence type="ECO:0000313" key="3">
    <source>
        <dbReference type="Proteomes" id="UP000676336"/>
    </source>
</evidence>
<comment type="caution">
    <text evidence="2">The sequence shown here is derived from an EMBL/GenBank/DDBJ whole genome shotgun (WGS) entry which is preliminary data.</text>
</comment>
<dbReference type="Gene3D" id="3.20.20.140">
    <property type="entry name" value="Metal-dependent hydrolases"/>
    <property type="match status" value="1"/>
</dbReference>
<sequence length="102" mass="11844">IRLYEAYGIHPRYLDTDPYNDLLELRNLIQTRPMIAVGECGLDVLNSGQLSLQTEIFTSQIKLANEFHLPLIIHCRQLDQQLFDILKKTALDSSMKIQWHCC</sequence>
<accession>A0A8S2S7Q9</accession>
<dbReference type="InterPro" id="IPR001130">
    <property type="entry name" value="TatD-like"/>
</dbReference>
<protein>
    <recommendedName>
        <fullName evidence="4">Hydrolase TatD</fullName>
    </recommendedName>
</protein>
<evidence type="ECO:0000313" key="2">
    <source>
        <dbReference type="EMBL" id="CAF4210937.1"/>
    </source>
</evidence>
<comment type="similarity">
    <text evidence="1">Belongs to the metallo-dependent hydrolases superfamily. TatD-type hydrolase family.</text>
</comment>
<organism evidence="2 3">
    <name type="scientific">Rotaria magnacalcarata</name>
    <dbReference type="NCBI Taxonomy" id="392030"/>
    <lineage>
        <taxon>Eukaryota</taxon>
        <taxon>Metazoa</taxon>
        <taxon>Spiralia</taxon>
        <taxon>Gnathifera</taxon>
        <taxon>Rotifera</taxon>
        <taxon>Eurotatoria</taxon>
        <taxon>Bdelloidea</taxon>
        <taxon>Philodinida</taxon>
        <taxon>Philodinidae</taxon>
        <taxon>Rotaria</taxon>
    </lineage>
</organism>
<dbReference type="EMBL" id="CAJOBI010020154">
    <property type="protein sequence ID" value="CAF4210937.1"/>
    <property type="molecule type" value="Genomic_DNA"/>
</dbReference>
<dbReference type="PANTHER" id="PTHR46124">
    <property type="entry name" value="D-AMINOACYL-TRNA DEACYLASE"/>
    <property type="match status" value="1"/>
</dbReference>
<feature type="non-terminal residue" evidence="2">
    <location>
        <position position="1"/>
    </location>
</feature>
<gene>
    <name evidence="2" type="ORF">SMN809_LOCUS22310</name>
</gene>
<reference evidence="2" key="1">
    <citation type="submission" date="2021-02" db="EMBL/GenBank/DDBJ databases">
        <authorList>
            <person name="Nowell W R."/>
        </authorList>
    </citation>
    <scope>NUCLEOTIDE SEQUENCE</scope>
</reference>
<evidence type="ECO:0008006" key="4">
    <source>
        <dbReference type="Google" id="ProtNLM"/>
    </source>
</evidence>
<dbReference type="SUPFAM" id="SSF51556">
    <property type="entry name" value="Metallo-dependent hydrolases"/>
    <property type="match status" value="1"/>
</dbReference>
<dbReference type="PANTHER" id="PTHR46124:SF2">
    <property type="entry name" value="D-AMINOACYL-TRNA DEACYLASE"/>
    <property type="match status" value="1"/>
</dbReference>
<dbReference type="Proteomes" id="UP000676336">
    <property type="component" value="Unassembled WGS sequence"/>
</dbReference>
<dbReference type="AlphaFoldDB" id="A0A8S2S7Q9"/>
<evidence type="ECO:0000256" key="1">
    <source>
        <dbReference type="ARBA" id="ARBA00009275"/>
    </source>
</evidence>
<dbReference type="InterPro" id="IPR032466">
    <property type="entry name" value="Metal_Hydrolase"/>
</dbReference>
<dbReference type="Pfam" id="PF01026">
    <property type="entry name" value="TatD_DNase"/>
    <property type="match status" value="1"/>
</dbReference>